<feature type="compositionally biased region" description="Low complexity" evidence="1">
    <location>
        <begin position="484"/>
        <end position="499"/>
    </location>
</feature>
<dbReference type="AlphaFoldDB" id="A0A699IWC9"/>
<feature type="region of interest" description="Disordered" evidence="1">
    <location>
        <begin position="61"/>
        <end position="137"/>
    </location>
</feature>
<feature type="compositionally biased region" description="Basic and acidic residues" evidence="1">
    <location>
        <begin position="119"/>
        <end position="128"/>
    </location>
</feature>
<comment type="caution">
    <text evidence="2">The sequence shown here is derived from an EMBL/GenBank/DDBJ whole genome shotgun (WGS) entry which is preliminary data.</text>
</comment>
<feature type="compositionally biased region" description="Polar residues" evidence="1">
    <location>
        <begin position="293"/>
        <end position="303"/>
    </location>
</feature>
<name>A0A699IWC9_TANCI</name>
<feature type="non-terminal residue" evidence="2">
    <location>
        <position position="845"/>
    </location>
</feature>
<gene>
    <name evidence="2" type="ORF">Tci_563552</name>
</gene>
<feature type="compositionally biased region" description="Pro residues" evidence="1">
    <location>
        <begin position="474"/>
        <end position="483"/>
    </location>
</feature>
<dbReference type="EMBL" id="BKCJ010341546">
    <property type="protein sequence ID" value="GEZ91579.1"/>
    <property type="molecule type" value="Genomic_DNA"/>
</dbReference>
<feature type="compositionally biased region" description="Polar residues" evidence="1">
    <location>
        <begin position="93"/>
        <end position="105"/>
    </location>
</feature>
<evidence type="ECO:0000256" key="1">
    <source>
        <dbReference type="SAM" id="MobiDB-lite"/>
    </source>
</evidence>
<feature type="region of interest" description="Disordered" evidence="1">
    <location>
        <begin position="451"/>
        <end position="525"/>
    </location>
</feature>
<feature type="compositionally biased region" description="Gly residues" evidence="1">
    <location>
        <begin position="278"/>
        <end position="288"/>
    </location>
</feature>
<reference evidence="2" key="1">
    <citation type="journal article" date="2019" name="Sci. Rep.">
        <title>Draft genome of Tanacetum cinerariifolium, the natural source of mosquito coil.</title>
        <authorList>
            <person name="Yamashiro T."/>
            <person name="Shiraishi A."/>
            <person name="Satake H."/>
            <person name="Nakayama K."/>
        </authorList>
    </citation>
    <scope>NUCLEOTIDE SEQUENCE</scope>
</reference>
<sequence>MDGENQPKIKKKYLKFSAKGTKREVFRLPIPGSLITADIQEASYYQEYLAKVAQHRRYMAGETGSDRDFPAPKLAKPARKPKSTTPKAPLRPSFSTPVISAQPAPTSAPAKPQEKKRKQATETSEKPSKAKKSKYAFVGKKHSLKSVAESVAEDTPAKEPQVAVEDADLQKALEESMKSMYDAPRGPLPPVVIREPESGKYQPLLEVPRKGKAKVTEEQVAHDLLSLQKPKKKSHTDQYIFQRRTSTPIGSFGHDEPSYAELGQSESEESEKVVPGADEGGQGDGEGQAGSDPGTQAEGQTGSDAGAQNKGQAGSNPDENSEGRVGPDPGNAEAEVQSIPSLVVHAGSHHEHMDLDAADVSPQPFTEQLDEGFTATAYPKVQENRKLTAKEQVLLEDPASSSRTLSSLQHLSKDINFRDIFFSDKPSNADNDKANAETEVESMMSITIQQDMSSIPPITSPIIDLTSRPKSHKPPPPPPPPARPSGASRAPRASGSSQVSPPPPPPSSTNQESQSKGSAAPSSSKTAASAEYQAWMMTDTRLKPSISLTLGDLKMDKDMGPDEQAQSSDDEDIGKPAWSIPSSDVLVPTNNWASALAVNYSPPPKDSLLAQTGDITTFMDWFYKRRAITELKPQDLEGPILKSLKSFILMHNVSKPLPLGGPPGQVTIQSDFFFNKDLEYLRYGSKGSRPALSISKMKATYYPDAGLEQLLRIESYQTQLNLTKPQWDATGFEYKHDYTVIDSPRAVMFQDKYEVQMMMHFNNIHKFSDGTLQHIDEALDYRVKEFRINRMNPGLNTRFWTRKDVDRSKAFMFTIQKRLKTRRIFRNLESFVGGRVIEGDYRLLK</sequence>
<accession>A0A699IWC9</accession>
<proteinExistence type="predicted"/>
<feature type="region of interest" description="Disordered" evidence="1">
    <location>
        <begin position="171"/>
        <end position="362"/>
    </location>
</feature>
<feature type="region of interest" description="Disordered" evidence="1">
    <location>
        <begin position="552"/>
        <end position="576"/>
    </location>
</feature>
<feature type="compositionally biased region" description="Polar residues" evidence="1">
    <location>
        <begin position="237"/>
        <end position="249"/>
    </location>
</feature>
<feature type="compositionally biased region" description="Low complexity" evidence="1">
    <location>
        <begin position="453"/>
        <end position="463"/>
    </location>
</feature>
<organism evidence="2">
    <name type="scientific">Tanacetum cinerariifolium</name>
    <name type="common">Dalmatian daisy</name>
    <name type="synonym">Chrysanthemum cinerariifolium</name>
    <dbReference type="NCBI Taxonomy" id="118510"/>
    <lineage>
        <taxon>Eukaryota</taxon>
        <taxon>Viridiplantae</taxon>
        <taxon>Streptophyta</taxon>
        <taxon>Embryophyta</taxon>
        <taxon>Tracheophyta</taxon>
        <taxon>Spermatophyta</taxon>
        <taxon>Magnoliopsida</taxon>
        <taxon>eudicotyledons</taxon>
        <taxon>Gunneridae</taxon>
        <taxon>Pentapetalae</taxon>
        <taxon>asterids</taxon>
        <taxon>campanulids</taxon>
        <taxon>Asterales</taxon>
        <taxon>Asteraceae</taxon>
        <taxon>Asteroideae</taxon>
        <taxon>Anthemideae</taxon>
        <taxon>Anthemidinae</taxon>
        <taxon>Tanacetum</taxon>
    </lineage>
</organism>
<feature type="compositionally biased region" description="Polar residues" evidence="1">
    <location>
        <begin position="309"/>
        <end position="318"/>
    </location>
</feature>
<evidence type="ECO:0000313" key="2">
    <source>
        <dbReference type="EMBL" id="GEZ91579.1"/>
    </source>
</evidence>
<evidence type="ECO:0008006" key="3">
    <source>
        <dbReference type="Google" id="ProtNLM"/>
    </source>
</evidence>
<feature type="compositionally biased region" description="Low complexity" evidence="1">
    <location>
        <begin position="508"/>
        <end position="525"/>
    </location>
</feature>
<protein>
    <recommendedName>
        <fullName evidence="3">Histone deacetylase 14</fullName>
    </recommendedName>
</protein>